<dbReference type="AlphaFoldDB" id="A0A3N2D9V2"/>
<protein>
    <submittedName>
        <fullName evidence="10">Carbohydrate ABC transporter membrane protein 1 (CUT1 family)</fullName>
    </submittedName>
</protein>
<evidence type="ECO:0000256" key="6">
    <source>
        <dbReference type="ARBA" id="ARBA00023136"/>
    </source>
</evidence>
<proteinExistence type="inferred from homology"/>
<gene>
    <name evidence="10" type="ORF">EDD28_1166</name>
</gene>
<evidence type="ECO:0000256" key="5">
    <source>
        <dbReference type="ARBA" id="ARBA00022989"/>
    </source>
</evidence>
<evidence type="ECO:0000256" key="3">
    <source>
        <dbReference type="ARBA" id="ARBA00022475"/>
    </source>
</evidence>
<dbReference type="PANTHER" id="PTHR30193">
    <property type="entry name" value="ABC TRANSPORTER PERMEASE PROTEIN"/>
    <property type="match status" value="1"/>
</dbReference>
<keyword evidence="4 7" id="KW-0812">Transmembrane</keyword>
<dbReference type="InterPro" id="IPR051393">
    <property type="entry name" value="ABC_transporter_permease"/>
</dbReference>
<feature type="transmembrane region" description="Helical" evidence="7">
    <location>
        <begin position="42"/>
        <end position="61"/>
    </location>
</feature>
<dbReference type="EMBL" id="RKHQ01000001">
    <property type="protein sequence ID" value="ROR96581.1"/>
    <property type="molecule type" value="Genomic_DNA"/>
</dbReference>
<keyword evidence="6 7" id="KW-0472">Membrane</keyword>
<feature type="domain" description="ABC transmembrane type-1" evidence="9">
    <location>
        <begin position="104"/>
        <end position="316"/>
    </location>
</feature>
<comment type="caution">
    <text evidence="10">The sequence shown here is derived from an EMBL/GenBank/DDBJ whole genome shotgun (WGS) entry which is preliminary data.</text>
</comment>
<evidence type="ECO:0000256" key="8">
    <source>
        <dbReference type="SAM" id="MobiDB-lite"/>
    </source>
</evidence>
<comment type="similarity">
    <text evidence="7">Belongs to the binding-protein-dependent transport system permease family.</text>
</comment>
<dbReference type="RefSeq" id="WP_123738741.1">
    <property type="nucleotide sequence ID" value="NZ_RKHQ01000001.1"/>
</dbReference>
<keyword evidence="3" id="KW-1003">Cell membrane</keyword>
<feature type="transmembrane region" description="Helical" evidence="7">
    <location>
        <begin position="300"/>
        <end position="320"/>
    </location>
</feature>
<feature type="transmembrane region" description="Helical" evidence="7">
    <location>
        <begin position="109"/>
        <end position="129"/>
    </location>
</feature>
<evidence type="ECO:0000313" key="10">
    <source>
        <dbReference type="EMBL" id="ROR96581.1"/>
    </source>
</evidence>
<evidence type="ECO:0000313" key="11">
    <source>
        <dbReference type="Proteomes" id="UP000275356"/>
    </source>
</evidence>
<accession>A0A3N2D9V2</accession>
<evidence type="ECO:0000256" key="4">
    <source>
        <dbReference type="ARBA" id="ARBA00022692"/>
    </source>
</evidence>
<keyword evidence="2 7" id="KW-0813">Transport</keyword>
<sequence>MSTATSNVGGPEARLGAARPGGQARPDHVDRPVRRFGWYTPWLFLGPFLVFFVTFVIYPAINGVWISLHNYDYNFDYRPWVGLQNYIDLFTPGSRDFSLWWQSLGNTGVFVLISVVPLIVIPMTMALALNRRFPGRTVFRAIFFMPYVLSVSVIGLLWRYLLDAQAGPVNAILKGIGLAPISWLQTQPAAWVSILVATVWWTIGFNTIVFLAGLQNVPSEHYEAASLDGADRWQQFWHITVPGLRPVIIFIVITTVLASANLFGQPYIMTTGGPANSTRTAIMYIAESGLKQSRMGMAAAMGYLLGLILVIVSIVNFWLTSGGWKRKGSR</sequence>
<dbReference type="Pfam" id="PF00528">
    <property type="entry name" value="BPD_transp_1"/>
    <property type="match status" value="1"/>
</dbReference>
<evidence type="ECO:0000256" key="2">
    <source>
        <dbReference type="ARBA" id="ARBA00022448"/>
    </source>
</evidence>
<dbReference type="PANTHER" id="PTHR30193:SF37">
    <property type="entry name" value="INNER MEMBRANE ABC TRANSPORTER PERMEASE PROTEIN YCJO"/>
    <property type="match status" value="1"/>
</dbReference>
<feature type="transmembrane region" description="Helical" evidence="7">
    <location>
        <begin position="190"/>
        <end position="214"/>
    </location>
</feature>
<name>A0A3N2D9V2_9MICO</name>
<dbReference type="CDD" id="cd06261">
    <property type="entry name" value="TM_PBP2"/>
    <property type="match status" value="1"/>
</dbReference>
<evidence type="ECO:0000256" key="7">
    <source>
        <dbReference type="RuleBase" id="RU363032"/>
    </source>
</evidence>
<evidence type="ECO:0000256" key="1">
    <source>
        <dbReference type="ARBA" id="ARBA00004651"/>
    </source>
</evidence>
<keyword evidence="11" id="KW-1185">Reference proteome</keyword>
<feature type="region of interest" description="Disordered" evidence="8">
    <location>
        <begin position="1"/>
        <end position="26"/>
    </location>
</feature>
<dbReference type="OrthoDB" id="145927at2"/>
<dbReference type="Gene3D" id="1.10.3720.10">
    <property type="entry name" value="MetI-like"/>
    <property type="match status" value="1"/>
</dbReference>
<dbReference type="PROSITE" id="PS50928">
    <property type="entry name" value="ABC_TM1"/>
    <property type="match status" value="1"/>
</dbReference>
<dbReference type="InterPro" id="IPR035906">
    <property type="entry name" value="MetI-like_sf"/>
</dbReference>
<keyword evidence="5 7" id="KW-1133">Transmembrane helix</keyword>
<dbReference type="InterPro" id="IPR000515">
    <property type="entry name" value="MetI-like"/>
</dbReference>
<dbReference type="Proteomes" id="UP000275356">
    <property type="component" value="Unassembled WGS sequence"/>
</dbReference>
<dbReference type="GO" id="GO:0005886">
    <property type="term" value="C:plasma membrane"/>
    <property type="evidence" value="ECO:0007669"/>
    <property type="project" value="UniProtKB-SubCell"/>
</dbReference>
<dbReference type="SUPFAM" id="SSF161098">
    <property type="entry name" value="MetI-like"/>
    <property type="match status" value="1"/>
</dbReference>
<organism evidence="10 11">
    <name type="scientific">Salana multivorans</name>
    <dbReference type="NCBI Taxonomy" id="120377"/>
    <lineage>
        <taxon>Bacteria</taxon>
        <taxon>Bacillati</taxon>
        <taxon>Actinomycetota</taxon>
        <taxon>Actinomycetes</taxon>
        <taxon>Micrococcales</taxon>
        <taxon>Beutenbergiaceae</taxon>
        <taxon>Salana</taxon>
    </lineage>
</organism>
<feature type="transmembrane region" description="Helical" evidence="7">
    <location>
        <begin position="141"/>
        <end position="161"/>
    </location>
</feature>
<evidence type="ECO:0000259" key="9">
    <source>
        <dbReference type="PROSITE" id="PS50928"/>
    </source>
</evidence>
<reference evidence="10 11" key="1">
    <citation type="submission" date="2018-11" db="EMBL/GenBank/DDBJ databases">
        <title>Sequencing the genomes of 1000 actinobacteria strains.</title>
        <authorList>
            <person name="Klenk H.-P."/>
        </authorList>
    </citation>
    <scope>NUCLEOTIDE SEQUENCE [LARGE SCALE GENOMIC DNA]</scope>
    <source>
        <strain evidence="10 11">DSM 13521</strain>
    </source>
</reference>
<feature type="transmembrane region" description="Helical" evidence="7">
    <location>
        <begin position="247"/>
        <end position="268"/>
    </location>
</feature>
<dbReference type="GO" id="GO:0055085">
    <property type="term" value="P:transmembrane transport"/>
    <property type="evidence" value="ECO:0007669"/>
    <property type="project" value="InterPro"/>
</dbReference>
<comment type="subcellular location">
    <subcellularLocation>
        <location evidence="1 7">Cell membrane</location>
        <topology evidence="1 7">Multi-pass membrane protein</topology>
    </subcellularLocation>
</comment>